<dbReference type="GO" id="GO:0003677">
    <property type="term" value="F:DNA binding"/>
    <property type="evidence" value="ECO:0007669"/>
    <property type="project" value="UniProtKB-KW"/>
</dbReference>
<evidence type="ECO:0000256" key="3">
    <source>
        <dbReference type="SAM" id="MobiDB-lite"/>
    </source>
</evidence>
<keyword evidence="1" id="KW-0238">DNA-binding</keyword>
<protein>
    <recommendedName>
        <fullName evidence="4">HTH merR-type domain-containing protein</fullName>
    </recommendedName>
</protein>
<feature type="coiled-coil region" evidence="2">
    <location>
        <begin position="89"/>
        <end position="123"/>
    </location>
</feature>
<evidence type="ECO:0000313" key="5">
    <source>
        <dbReference type="EMBL" id="CUV15049.1"/>
    </source>
</evidence>
<gene>
    <name evidence="5" type="ORF">RUN39_v1_1080042</name>
</gene>
<proteinExistence type="predicted"/>
<evidence type="ECO:0000259" key="4">
    <source>
        <dbReference type="PROSITE" id="PS50937"/>
    </source>
</evidence>
<feature type="region of interest" description="Disordered" evidence="3">
    <location>
        <begin position="137"/>
        <end position="185"/>
    </location>
</feature>
<dbReference type="PROSITE" id="PS50937">
    <property type="entry name" value="HTH_MERR_2"/>
    <property type="match status" value="1"/>
</dbReference>
<evidence type="ECO:0000256" key="2">
    <source>
        <dbReference type="SAM" id="Coils"/>
    </source>
</evidence>
<dbReference type="PANTHER" id="PTHR30204:SF98">
    <property type="entry name" value="HTH-TYPE TRANSCRIPTIONAL REGULATOR ADHR"/>
    <property type="match status" value="1"/>
</dbReference>
<sequence length="185" mass="20802">MRSNFYAPAMTPFLTIRQAAEATGLSTHTLRYYERIGLLDGVERRGNGHRVFRAADMTWLAFLLRLRETGMPIAQMQQYAAQRRLGDTLESVSARRRLLELHAAALEAELRARAETLAVLRDKLVIYDGIRARLEAAQGSASASPPQPTTEDAHDPDQTTDRLRQPDRPARRALRPRLAKAQGSR</sequence>
<organism evidence="5">
    <name type="scientific">Ralstonia solanacearum</name>
    <name type="common">Pseudomonas solanacearum</name>
    <dbReference type="NCBI Taxonomy" id="305"/>
    <lineage>
        <taxon>Bacteria</taxon>
        <taxon>Pseudomonadati</taxon>
        <taxon>Pseudomonadota</taxon>
        <taxon>Betaproteobacteria</taxon>
        <taxon>Burkholderiales</taxon>
        <taxon>Burkholderiaceae</taxon>
        <taxon>Ralstonia</taxon>
        <taxon>Ralstonia solanacearum species complex</taxon>
    </lineage>
</organism>
<dbReference type="SUPFAM" id="SSF46955">
    <property type="entry name" value="Putative DNA-binding domain"/>
    <property type="match status" value="1"/>
</dbReference>
<dbReference type="InterPro" id="IPR047057">
    <property type="entry name" value="MerR_fam"/>
</dbReference>
<dbReference type="SMART" id="SM00422">
    <property type="entry name" value="HTH_MERR"/>
    <property type="match status" value="1"/>
</dbReference>
<dbReference type="Gene3D" id="1.10.1660.10">
    <property type="match status" value="1"/>
</dbReference>
<evidence type="ECO:0000256" key="1">
    <source>
        <dbReference type="ARBA" id="ARBA00023125"/>
    </source>
</evidence>
<dbReference type="EMBL" id="LN899819">
    <property type="protein sequence ID" value="CUV15049.1"/>
    <property type="molecule type" value="Genomic_DNA"/>
</dbReference>
<dbReference type="InterPro" id="IPR009061">
    <property type="entry name" value="DNA-bd_dom_put_sf"/>
</dbReference>
<dbReference type="CDD" id="cd01109">
    <property type="entry name" value="HTH_YyaN"/>
    <property type="match status" value="1"/>
</dbReference>
<dbReference type="AlphaFoldDB" id="A0A0S4TYF3"/>
<name>A0A0S4TYF3_RALSL</name>
<reference evidence="5" key="1">
    <citation type="submission" date="2015-10" db="EMBL/GenBank/DDBJ databases">
        <authorList>
            <person name="Gilbert D.G."/>
        </authorList>
    </citation>
    <scope>NUCLEOTIDE SEQUENCE</scope>
    <source>
        <strain evidence="5">Phyl III-seqv23</strain>
    </source>
</reference>
<feature type="compositionally biased region" description="Basic and acidic residues" evidence="3">
    <location>
        <begin position="151"/>
        <end position="170"/>
    </location>
</feature>
<dbReference type="InterPro" id="IPR000551">
    <property type="entry name" value="MerR-type_HTH_dom"/>
</dbReference>
<accession>A0A0S4TYF3</accession>
<dbReference type="GO" id="GO:0003700">
    <property type="term" value="F:DNA-binding transcription factor activity"/>
    <property type="evidence" value="ECO:0007669"/>
    <property type="project" value="InterPro"/>
</dbReference>
<feature type="domain" description="HTH merR-type" evidence="4">
    <location>
        <begin position="13"/>
        <end position="82"/>
    </location>
</feature>
<dbReference type="Pfam" id="PF13411">
    <property type="entry name" value="MerR_1"/>
    <property type="match status" value="1"/>
</dbReference>
<keyword evidence="2" id="KW-0175">Coiled coil</keyword>
<dbReference type="PRINTS" id="PR00040">
    <property type="entry name" value="HTHMERR"/>
</dbReference>
<dbReference type="PANTHER" id="PTHR30204">
    <property type="entry name" value="REDOX-CYCLING DRUG-SENSING TRANSCRIPTIONAL ACTIVATOR SOXR"/>
    <property type="match status" value="1"/>
</dbReference>